<evidence type="ECO:0000256" key="8">
    <source>
        <dbReference type="SAM" id="Phobius"/>
    </source>
</evidence>
<reference evidence="9" key="2">
    <citation type="submission" date="2025-08" db="UniProtKB">
        <authorList>
            <consortium name="Ensembl"/>
        </authorList>
    </citation>
    <scope>IDENTIFICATION</scope>
</reference>
<dbReference type="GeneTree" id="ENSGT00950000183215"/>
<keyword evidence="4 7" id="KW-0496">Mitochondrion</keyword>
<keyword evidence="3" id="KW-1000">Mitochondrion outer membrane</keyword>
<dbReference type="InterPro" id="IPR007972">
    <property type="entry name" value="Mtfr1"/>
</dbReference>
<comment type="function">
    <text evidence="7">Plays a role in mitochondrial aerobic respiration. Regulates mitochondrial organization and fission.</text>
</comment>
<evidence type="ECO:0000256" key="7">
    <source>
        <dbReference type="RuleBase" id="RU369053"/>
    </source>
</evidence>
<dbReference type="AlphaFoldDB" id="A0A8C7NWB1"/>
<name>A0A8C7NWB1_ONCMY</name>
<evidence type="ECO:0000256" key="1">
    <source>
        <dbReference type="ARBA" id="ARBA00004570"/>
    </source>
</evidence>
<dbReference type="PANTHER" id="PTHR14215">
    <property type="entry name" value="PROTEIN OF UNKNOWN FUNCTION DUF729"/>
    <property type="match status" value="1"/>
</dbReference>
<keyword evidence="8" id="KW-1133">Transmembrane helix</keyword>
<dbReference type="PANTHER" id="PTHR14215:SF3">
    <property type="entry name" value="MITOCHONDRIAL FISSION REGULATOR 1-LIKE"/>
    <property type="match status" value="1"/>
</dbReference>
<comment type="similarity">
    <text evidence="2 7">Belongs to the MTFR1 family.</text>
</comment>
<organism evidence="9 10">
    <name type="scientific">Oncorhynchus mykiss</name>
    <name type="common">Rainbow trout</name>
    <name type="synonym">Salmo gairdneri</name>
    <dbReference type="NCBI Taxonomy" id="8022"/>
    <lineage>
        <taxon>Eukaryota</taxon>
        <taxon>Metazoa</taxon>
        <taxon>Chordata</taxon>
        <taxon>Craniata</taxon>
        <taxon>Vertebrata</taxon>
        <taxon>Euteleostomi</taxon>
        <taxon>Actinopterygii</taxon>
        <taxon>Neopterygii</taxon>
        <taxon>Teleostei</taxon>
        <taxon>Protacanthopterygii</taxon>
        <taxon>Salmoniformes</taxon>
        <taxon>Salmonidae</taxon>
        <taxon>Salmoninae</taxon>
        <taxon>Oncorhynchus</taxon>
    </lineage>
</organism>
<comment type="subcellular location">
    <subcellularLocation>
        <location evidence="1">Mitochondrion outer membrane</location>
        <topology evidence="1">Peripheral membrane protein</topology>
        <orientation evidence="1">Cytoplasmic side</orientation>
    </subcellularLocation>
</comment>
<dbReference type="GO" id="GO:0000266">
    <property type="term" value="P:mitochondrial fission"/>
    <property type="evidence" value="ECO:0007669"/>
    <property type="project" value="UniProtKB-UniRule"/>
</dbReference>
<evidence type="ECO:0000256" key="4">
    <source>
        <dbReference type="ARBA" id="ARBA00023128"/>
    </source>
</evidence>
<evidence type="ECO:0000313" key="10">
    <source>
        <dbReference type="Proteomes" id="UP000694395"/>
    </source>
</evidence>
<dbReference type="Pfam" id="PF05308">
    <property type="entry name" value="Mito_fiss_reg"/>
    <property type="match status" value="1"/>
</dbReference>
<accession>A0A8C7NWB1</accession>
<keyword evidence="5 8" id="KW-0472">Membrane</keyword>
<keyword evidence="10" id="KW-1185">Reference proteome</keyword>
<dbReference type="GO" id="GO:0009060">
    <property type="term" value="P:aerobic respiration"/>
    <property type="evidence" value="ECO:0007669"/>
    <property type="project" value="UniProtKB-UniRule"/>
</dbReference>
<dbReference type="GO" id="GO:0005741">
    <property type="term" value="C:mitochondrial outer membrane"/>
    <property type="evidence" value="ECO:0007669"/>
    <property type="project" value="UniProtKB-SubCell"/>
</dbReference>
<evidence type="ECO:0000256" key="2">
    <source>
        <dbReference type="ARBA" id="ARBA00005807"/>
    </source>
</evidence>
<evidence type="ECO:0000256" key="3">
    <source>
        <dbReference type="ARBA" id="ARBA00022787"/>
    </source>
</evidence>
<evidence type="ECO:0000256" key="6">
    <source>
        <dbReference type="ARBA" id="ARBA00044937"/>
    </source>
</evidence>
<sequence>MSHHLRMKLLLVAIKTGGVGENNPTVLVLAHINATFASSHTSVFTFLLFEVILHRWSMTAFLTLVSRFSKLYNILSHYFLFLVLLLPGGVLPGGGLRFLCKEGCLLGVIWGLCKGDCWLGGFWGLFYGDGWLGGFWGLCYGDCWLGGFWGFTLNPLFRPTAHLLHNCLAKSMCLKIMNPQVRLLSMAFEAEVIPIWQNKPHGSTRSVVRRIGSIVPMKPPPRACFQELPGLPPLRPMDGPTVPTLADIAWIAADEESETYARVRSDSRPLRHEWRPTPLLVMHRNSSVPNFRRDVKKVETLRKPAVTAMNRTTSLQDELSRLRSQIAKIVATESGSNPLTPDLLSPDDTSMSFSMAPFETAPYQPAASASFVISDVTEEEEEEDEEEDVVSVVSELMPDPMPLANMSASMTASATFDLDHPSMDFREAEEDTVSLSKSTSFADVMDILKDMNRMKMSKDRCNRGCTSLMGESDSASLISEALRKKFTLKDEDIRGMKKHT</sequence>
<feature type="transmembrane region" description="Helical" evidence="8">
    <location>
        <begin position="78"/>
        <end position="99"/>
    </location>
</feature>
<dbReference type="Ensembl" id="ENSOMYT00000014572.2">
    <property type="protein sequence ID" value="ENSOMYP00000013183.2"/>
    <property type="gene ID" value="ENSOMYG00000006562.2"/>
</dbReference>
<keyword evidence="8" id="KW-0812">Transmembrane</keyword>
<comment type="function">
    <text evidence="6">Mitochondrial protein required for adaptation of miochondrial dynamics to metabolic changes. Regulates mitochondrial morphology at steady state and mediates AMPK-dependent stress-induced mitochondrial fragmentation via the control of OPA1 levels.</text>
</comment>
<reference evidence="9" key="3">
    <citation type="submission" date="2025-09" db="UniProtKB">
        <authorList>
            <consortium name="Ensembl"/>
        </authorList>
    </citation>
    <scope>IDENTIFICATION</scope>
</reference>
<dbReference type="Proteomes" id="UP000694395">
    <property type="component" value="Chromosome 19"/>
</dbReference>
<evidence type="ECO:0000256" key="5">
    <source>
        <dbReference type="ARBA" id="ARBA00023136"/>
    </source>
</evidence>
<protein>
    <recommendedName>
        <fullName evidence="7">Mitochondrial fission regulator</fullName>
    </recommendedName>
</protein>
<proteinExistence type="inferred from homology"/>
<evidence type="ECO:0000313" key="9">
    <source>
        <dbReference type="Ensembl" id="ENSOMYP00000013183.2"/>
    </source>
</evidence>
<reference evidence="9" key="1">
    <citation type="submission" date="2020-07" db="EMBL/GenBank/DDBJ databases">
        <title>A long reads based de novo assembly of the rainbow trout Arlee double haploid line genome.</title>
        <authorList>
            <person name="Gao G."/>
            <person name="Palti Y."/>
        </authorList>
    </citation>
    <scope>NUCLEOTIDE SEQUENCE [LARGE SCALE GENOMIC DNA]</scope>
</reference>